<dbReference type="AlphaFoldDB" id="A0A7U4P6Z5"/>
<dbReference type="InterPro" id="IPR018060">
    <property type="entry name" value="HTH_AraC"/>
</dbReference>
<dbReference type="GO" id="GO:0003700">
    <property type="term" value="F:DNA-binding transcription factor activity"/>
    <property type="evidence" value="ECO:0007669"/>
    <property type="project" value="InterPro"/>
</dbReference>
<dbReference type="EMBL" id="CP065686">
    <property type="protein sequence ID" value="QPS43915.1"/>
    <property type="molecule type" value="Genomic_DNA"/>
</dbReference>
<dbReference type="PANTHER" id="PTHR47894">
    <property type="entry name" value="HTH-TYPE TRANSCRIPTIONAL REGULATOR GADX"/>
    <property type="match status" value="1"/>
</dbReference>
<dbReference type="Pfam" id="PF12833">
    <property type="entry name" value="HTH_18"/>
    <property type="match status" value="1"/>
</dbReference>
<dbReference type="GO" id="GO:0000976">
    <property type="term" value="F:transcription cis-regulatory region binding"/>
    <property type="evidence" value="ECO:0007669"/>
    <property type="project" value="TreeGrafter"/>
</dbReference>
<proteinExistence type="predicted"/>
<accession>A0A7U4P6Z5</accession>
<evidence type="ECO:0000313" key="3">
    <source>
        <dbReference type="Proteomes" id="UP000594943"/>
    </source>
</evidence>
<keyword evidence="1" id="KW-0238">DNA-binding</keyword>
<protein>
    <submittedName>
        <fullName evidence="2">AraC family transcriptional regulator ligand-binding domain-containing protein</fullName>
    </submittedName>
</protein>
<organism evidence="2 3">
    <name type="scientific">Burkholderia humptydooensis</name>
    <dbReference type="NCBI Taxonomy" id="430531"/>
    <lineage>
        <taxon>Bacteria</taxon>
        <taxon>Pseudomonadati</taxon>
        <taxon>Pseudomonadota</taxon>
        <taxon>Betaproteobacteria</taxon>
        <taxon>Burkholderiales</taxon>
        <taxon>Burkholderiaceae</taxon>
        <taxon>Burkholderia</taxon>
        <taxon>pseudomallei group</taxon>
    </lineage>
</organism>
<dbReference type="Proteomes" id="UP000594943">
    <property type="component" value="Chromosome 1"/>
</dbReference>
<reference evidence="2 3" key="1">
    <citation type="submission" date="2020-12" db="EMBL/GenBank/DDBJ databases">
        <title>FDA dAtabase for Regulatory Grade micrObial Sequences (FDA-ARGOS): Supporting development and validation of Infectious Disease Dx tests.</title>
        <authorList>
            <person name="Nelson B."/>
            <person name="Plummer A."/>
            <person name="Tallon L."/>
            <person name="Sadzewicz L."/>
            <person name="Zhao X."/>
            <person name="Boylan J."/>
            <person name="Ott S."/>
            <person name="Bowen H."/>
            <person name="Vavikolanu K."/>
            <person name="Mehta A."/>
            <person name="Aluvathingal J."/>
            <person name="Nadendla S."/>
            <person name="Myers T."/>
            <person name="Yan Y."/>
            <person name="Sichtig H."/>
        </authorList>
    </citation>
    <scope>NUCLEOTIDE SEQUENCE [LARGE SCALE GENOMIC DNA]</scope>
    <source>
        <strain evidence="2 3">FDAARGOS_899</strain>
    </source>
</reference>
<dbReference type="SMART" id="SM00342">
    <property type="entry name" value="HTH_ARAC"/>
    <property type="match status" value="1"/>
</dbReference>
<dbReference type="GO" id="GO:0005829">
    <property type="term" value="C:cytosol"/>
    <property type="evidence" value="ECO:0007669"/>
    <property type="project" value="TreeGrafter"/>
</dbReference>
<sequence>MTSSDKSRSLAARRPASLHAVAVAVDMLQRRGLSTELILSGSGITPAELRQPNKIISHAQEMVIYHNAWRMTGDSAIGLAMADAVPLTAYMPLGLAMMVSPTLGAAIELANSCPLLALCYFATRLETKGSRAVITFSDYSYRPDLYVLNTDMCLAGLRRQMFDLLGGPPTFRQVTLAFDTPKHAYAYESLFQCPVRFSAPAHSFTLDADCMNTPLPMAHQLEHMIAKDACVRREQELEQWAASDVVGKTLHYLYDHPFTGTVPALAGALGMSTRTLQRKLKQSGTSLQRLLEQVRRDLLIQDLAMGPRSRKDIARHIGYKDPTSVSRARRRWAKEDS</sequence>
<evidence type="ECO:0000256" key="1">
    <source>
        <dbReference type="ARBA" id="ARBA00023125"/>
    </source>
</evidence>
<dbReference type="PANTHER" id="PTHR47894:SF1">
    <property type="entry name" value="HTH-TYPE TRANSCRIPTIONAL REGULATOR VQSM"/>
    <property type="match status" value="1"/>
</dbReference>
<dbReference type="KEGG" id="bhg:I6G56_02055"/>
<dbReference type="RefSeq" id="WP_006024080.1">
    <property type="nucleotide sequence ID" value="NZ_CM003626.1"/>
</dbReference>
<dbReference type="Pfam" id="PF12625">
    <property type="entry name" value="Arabinose_bd"/>
    <property type="match status" value="1"/>
</dbReference>
<dbReference type="InterPro" id="IPR032687">
    <property type="entry name" value="AraC-type_N"/>
</dbReference>
<dbReference type="Gene3D" id="1.10.10.60">
    <property type="entry name" value="Homeodomain-like"/>
    <property type="match status" value="1"/>
</dbReference>
<name>A0A7U4P6Z5_9BURK</name>
<dbReference type="PROSITE" id="PS01124">
    <property type="entry name" value="HTH_ARAC_FAMILY_2"/>
    <property type="match status" value="1"/>
</dbReference>
<gene>
    <name evidence="2" type="ORF">I6G56_02055</name>
</gene>
<evidence type="ECO:0000313" key="2">
    <source>
        <dbReference type="EMBL" id="QPS43915.1"/>
    </source>
</evidence>
<accession>A0A7T2WYD1</accession>